<evidence type="ECO:0000256" key="11">
    <source>
        <dbReference type="RuleBase" id="RU362118"/>
    </source>
</evidence>
<evidence type="ECO:0000256" key="4">
    <source>
        <dbReference type="ARBA" id="ARBA00012085"/>
    </source>
</evidence>
<gene>
    <name evidence="12" type="primary">Cth_1</name>
    <name evidence="12" type="ORF">LEUROT_R15594</name>
</gene>
<dbReference type="Pfam" id="PF01053">
    <property type="entry name" value="Cys_Met_Meta_PP"/>
    <property type="match status" value="1"/>
</dbReference>
<dbReference type="GO" id="GO:0030170">
    <property type="term" value="F:pyridoxal phosphate binding"/>
    <property type="evidence" value="ECO:0007669"/>
    <property type="project" value="InterPro"/>
</dbReference>
<comment type="pathway">
    <text evidence="2">Amino-acid biosynthesis; L-cysteine biosynthesis; L-cysteine from L-homocysteine and L-serine: step 2/2.</text>
</comment>
<evidence type="ECO:0000256" key="3">
    <source>
        <dbReference type="ARBA" id="ARBA00009077"/>
    </source>
</evidence>
<keyword evidence="6 11" id="KW-0663">Pyridoxal phosphate</keyword>
<evidence type="ECO:0000256" key="5">
    <source>
        <dbReference type="ARBA" id="ARBA00017343"/>
    </source>
</evidence>
<keyword evidence="13" id="KW-1185">Reference proteome</keyword>
<dbReference type="PANTHER" id="PTHR11808:SF15">
    <property type="entry name" value="CYSTATHIONINE GAMMA-LYASE"/>
    <property type="match status" value="1"/>
</dbReference>
<organism evidence="12 13">
    <name type="scientific">Leucopsar rothschildi</name>
    <name type="common">Bali myna</name>
    <name type="synonym">Rothschild's mynah</name>
    <dbReference type="NCBI Taxonomy" id="127929"/>
    <lineage>
        <taxon>Eukaryota</taxon>
        <taxon>Metazoa</taxon>
        <taxon>Chordata</taxon>
        <taxon>Craniata</taxon>
        <taxon>Vertebrata</taxon>
        <taxon>Euteleostomi</taxon>
        <taxon>Archelosauria</taxon>
        <taxon>Archosauria</taxon>
        <taxon>Dinosauria</taxon>
        <taxon>Saurischia</taxon>
        <taxon>Theropoda</taxon>
        <taxon>Coelurosauria</taxon>
        <taxon>Aves</taxon>
        <taxon>Neognathae</taxon>
        <taxon>Neoaves</taxon>
        <taxon>Telluraves</taxon>
        <taxon>Australaves</taxon>
        <taxon>Passeriformes</taxon>
        <taxon>Sturnidae</taxon>
        <taxon>Leucopsar</taxon>
    </lineage>
</organism>
<accession>A0A7K8EN90</accession>
<evidence type="ECO:0000313" key="13">
    <source>
        <dbReference type="Proteomes" id="UP000522331"/>
    </source>
</evidence>
<feature type="non-terminal residue" evidence="12">
    <location>
        <position position="1"/>
    </location>
</feature>
<proteinExistence type="inferred from homology"/>
<dbReference type="PANTHER" id="PTHR11808">
    <property type="entry name" value="TRANS-SULFURATION ENZYME FAMILY MEMBER"/>
    <property type="match status" value="1"/>
</dbReference>
<dbReference type="InterPro" id="IPR000277">
    <property type="entry name" value="Cys/Met-Metab_PyrdxlP-dep_enz"/>
</dbReference>
<dbReference type="Gene3D" id="3.40.640.10">
    <property type="entry name" value="Type I PLP-dependent aspartate aminotransferase-like (Major domain)"/>
    <property type="match status" value="1"/>
</dbReference>
<evidence type="ECO:0000313" key="12">
    <source>
        <dbReference type="EMBL" id="NXB52735.1"/>
    </source>
</evidence>
<feature type="non-terminal residue" evidence="12">
    <location>
        <position position="96"/>
    </location>
</feature>
<dbReference type="EMBL" id="VZTC01008570">
    <property type="protein sequence ID" value="NXB52735.1"/>
    <property type="molecule type" value="Genomic_DNA"/>
</dbReference>
<dbReference type="GO" id="GO:0005737">
    <property type="term" value="C:cytoplasm"/>
    <property type="evidence" value="ECO:0007669"/>
    <property type="project" value="TreeGrafter"/>
</dbReference>
<evidence type="ECO:0000256" key="9">
    <source>
        <dbReference type="ARBA" id="ARBA00031772"/>
    </source>
</evidence>
<keyword evidence="7" id="KW-0198">Cysteine biosynthesis</keyword>
<evidence type="ECO:0000256" key="10">
    <source>
        <dbReference type="ARBA" id="ARBA00046537"/>
    </source>
</evidence>
<comment type="subunit">
    <text evidence="10">Homotetramer. Interacts with CALM in a calcium-dependent manner.</text>
</comment>
<comment type="cofactor">
    <cofactor evidence="1 11">
        <name>pyridoxal 5'-phosphate</name>
        <dbReference type="ChEBI" id="CHEBI:597326"/>
    </cofactor>
</comment>
<dbReference type="GO" id="GO:0019346">
    <property type="term" value="P:transsulfuration"/>
    <property type="evidence" value="ECO:0007669"/>
    <property type="project" value="InterPro"/>
</dbReference>
<keyword evidence="12" id="KW-0456">Lyase</keyword>
<reference evidence="12 13" key="1">
    <citation type="submission" date="2019-09" db="EMBL/GenBank/DDBJ databases">
        <title>Bird 10,000 Genomes (B10K) Project - Family phase.</title>
        <authorList>
            <person name="Zhang G."/>
        </authorList>
    </citation>
    <scope>NUCLEOTIDE SEQUENCE [LARGE SCALE GENOMIC DNA]</scope>
    <source>
        <strain evidence="12">B10K-DU-002-02</strain>
        <tissue evidence="12">Muscle</tissue>
    </source>
</reference>
<dbReference type="EC" id="4.4.1.1" evidence="4"/>
<comment type="caution">
    <text evidence="12">The sequence shown here is derived from an EMBL/GenBank/DDBJ whole genome shotgun (WGS) entry which is preliminary data.</text>
</comment>
<dbReference type="AlphaFoldDB" id="A0A7K8EN90"/>
<evidence type="ECO:0000256" key="7">
    <source>
        <dbReference type="ARBA" id="ARBA00023192"/>
    </source>
</evidence>
<sequence length="96" mass="10669">SGFLPAFKHFATNAIHFAQEPEQWNSRAVVPPITLSTSFKQKDPRRDQRYKYSRFGNPSRHILEEVVGVLDGAGGGKKQLMDCTNLAAADGAKYCE</sequence>
<dbReference type="InterPro" id="IPR015421">
    <property type="entry name" value="PyrdxlP-dep_Trfase_major"/>
</dbReference>
<dbReference type="UniPathway" id="UPA00136">
    <property type="reaction ID" value="UER00202"/>
</dbReference>
<evidence type="ECO:0000256" key="8">
    <source>
        <dbReference type="ARBA" id="ARBA00029853"/>
    </source>
</evidence>
<evidence type="ECO:0000256" key="2">
    <source>
        <dbReference type="ARBA" id="ARBA00005038"/>
    </source>
</evidence>
<comment type="similarity">
    <text evidence="3 11">Belongs to the trans-sulfuration enzymes family.</text>
</comment>
<evidence type="ECO:0000256" key="6">
    <source>
        <dbReference type="ARBA" id="ARBA00022898"/>
    </source>
</evidence>
<dbReference type="Proteomes" id="UP000522331">
    <property type="component" value="Unassembled WGS sequence"/>
</dbReference>
<keyword evidence="7" id="KW-0028">Amino-acid biosynthesis</keyword>
<dbReference type="GO" id="GO:0004123">
    <property type="term" value="F:cystathionine gamma-lyase activity"/>
    <property type="evidence" value="ECO:0007669"/>
    <property type="project" value="TreeGrafter"/>
</dbReference>
<evidence type="ECO:0000256" key="1">
    <source>
        <dbReference type="ARBA" id="ARBA00001933"/>
    </source>
</evidence>
<dbReference type="GO" id="GO:0019343">
    <property type="term" value="P:cysteine biosynthetic process via cystathionine"/>
    <property type="evidence" value="ECO:0007669"/>
    <property type="project" value="TreeGrafter"/>
</dbReference>
<name>A0A7K8EN90_LEURO</name>
<protein>
    <recommendedName>
        <fullName evidence="5">Cystathionine gamma-lyase</fullName>
        <ecNumber evidence="4">4.4.1.1</ecNumber>
    </recommendedName>
    <alternativeName>
        <fullName evidence="9">Cysteine-protein sulfhydrase</fullName>
    </alternativeName>
    <alternativeName>
        <fullName evidence="8">Gamma-cystathionase</fullName>
    </alternativeName>
</protein>